<dbReference type="Proteomes" id="UP000735302">
    <property type="component" value="Unassembled WGS sequence"/>
</dbReference>
<reference evidence="1 2" key="1">
    <citation type="journal article" date="2021" name="Elife">
        <title>Chloroplast acquisition without the gene transfer in kleptoplastic sea slugs, Plakobranchus ocellatus.</title>
        <authorList>
            <person name="Maeda T."/>
            <person name="Takahashi S."/>
            <person name="Yoshida T."/>
            <person name="Shimamura S."/>
            <person name="Takaki Y."/>
            <person name="Nagai Y."/>
            <person name="Toyoda A."/>
            <person name="Suzuki Y."/>
            <person name="Arimoto A."/>
            <person name="Ishii H."/>
            <person name="Satoh N."/>
            <person name="Nishiyama T."/>
            <person name="Hasebe M."/>
            <person name="Maruyama T."/>
            <person name="Minagawa J."/>
            <person name="Obokata J."/>
            <person name="Shigenobu S."/>
        </authorList>
    </citation>
    <scope>NUCLEOTIDE SEQUENCE [LARGE SCALE GENOMIC DNA]</scope>
</reference>
<accession>A0AAV4CW21</accession>
<comment type="caution">
    <text evidence="1">The sequence shown here is derived from an EMBL/GenBank/DDBJ whole genome shotgun (WGS) entry which is preliminary data.</text>
</comment>
<dbReference type="AlphaFoldDB" id="A0AAV4CW21"/>
<dbReference type="EMBL" id="BLXT01007037">
    <property type="protein sequence ID" value="GFO36068.1"/>
    <property type="molecule type" value="Genomic_DNA"/>
</dbReference>
<name>A0AAV4CW21_9GAST</name>
<organism evidence="1 2">
    <name type="scientific">Plakobranchus ocellatus</name>
    <dbReference type="NCBI Taxonomy" id="259542"/>
    <lineage>
        <taxon>Eukaryota</taxon>
        <taxon>Metazoa</taxon>
        <taxon>Spiralia</taxon>
        <taxon>Lophotrochozoa</taxon>
        <taxon>Mollusca</taxon>
        <taxon>Gastropoda</taxon>
        <taxon>Heterobranchia</taxon>
        <taxon>Euthyneura</taxon>
        <taxon>Panpulmonata</taxon>
        <taxon>Sacoglossa</taxon>
        <taxon>Placobranchoidea</taxon>
        <taxon>Plakobranchidae</taxon>
        <taxon>Plakobranchus</taxon>
    </lineage>
</organism>
<protein>
    <submittedName>
        <fullName evidence="1">Uncharacterized protein</fullName>
    </submittedName>
</protein>
<gene>
    <name evidence="1" type="ORF">PoB_006257300</name>
</gene>
<evidence type="ECO:0000313" key="1">
    <source>
        <dbReference type="EMBL" id="GFO36068.1"/>
    </source>
</evidence>
<evidence type="ECO:0000313" key="2">
    <source>
        <dbReference type="Proteomes" id="UP000735302"/>
    </source>
</evidence>
<keyword evidence="2" id="KW-1185">Reference proteome</keyword>
<sequence>MVLSKKSSFFSNRTFFNIEFNIFFGYPGSDTCSAYDQFKVKIEVLTKTLTDTPNEAVRRELEKLKNPQELHQRKAETFYHLKKDVEQEQKQLFKWSLSPSTTRKNHNRIYQSTSDFIIRGSCLIN</sequence>
<proteinExistence type="predicted"/>